<comment type="caution">
    <text evidence="12">The sequence shown here is derived from an EMBL/GenBank/DDBJ whole genome shotgun (WGS) entry which is preliminary data.</text>
</comment>
<dbReference type="InterPro" id="IPR011768">
    <property type="entry name" value="Transl_elongation_fac_P"/>
</dbReference>
<accession>A0A846MQQ4</accession>
<dbReference type="InterPro" id="IPR008991">
    <property type="entry name" value="Translation_prot_SH3-like_sf"/>
</dbReference>
<dbReference type="CDD" id="cd05794">
    <property type="entry name" value="S1_EF-P_repeat_2"/>
    <property type="match status" value="1"/>
</dbReference>
<dbReference type="PANTHER" id="PTHR30053:SF12">
    <property type="entry name" value="ELONGATION FACTOR P (EF-P) FAMILY PROTEIN"/>
    <property type="match status" value="1"/>
</dbReference>
<dbReference type="PANTHER" id="PTHR30053">
    <property type="entry name" value="ELONGATION FACTOR P"/>
    <property type="match status" value="1"/>
</dbReference>
<dbReference type="GO" id="GO:0005829">
    <property type="term" value="C:cytosol"/>
    <property type="evidence" value="ECO:0007669"/>
    <property type="project" value="UniProtKB-ARBA"/>
</dbReference>
<dbReference type="EMBL" id="JAASRN010000002">
    <property type="protein sequence ID" value="NIK73789.1"/>
    <property type="molecule type" value="Genomic_DNA"/>
</dbReference>
<dbReference type="NCBIfam" id="NF001810">
    <property type="entry name" value="PRK00529.1"/>
    <property type="match status" value="1"/>
</dbReference>
<dbReference type="PROSITE" id="PS01275">
    <property type="entry name" value="EFP"/>
    <property type="match status" value="1"/>
</dbReference>
<keyword evidence="4 7" id="KW-0963">Cytoplasm</keyword>
<evidence type="ECO:0000259" key="11">
    <source>
        <dbReference type="SMART" id="SM01185"/>
    </source>
</evidence>
<dbReference type="Pfam" id="PF09285">
    <property type="entry name" value="Elong-fact-P_C"/>
    <property type="match status" value="1"/>
</dbReference>
<evidence type="ECO:0000259" key="10">
    <source>
        <dbReference type="SMART" id="SM00841"/>
    </source>
</evidence>
<sequence>MAQVNEITRGCFVRYKGELMQVLEYEHRTPGNLRAFYQVKFRNVRNGRLAEERFRPSDEIEIVRVERREQQFLYRDGSLFYFMDVNTYEQTPVDEVVVGEAVKYLKDGMVVFVLYDGEEAVMVELPPNVDLEVTYTEPGIQGDTATRTLKPATLETGLEVRVPLFINIGDVVRIDTRTGEYVSRAK</sequence>
<name>A0A846MQQ4_9BACT</name>
<dbReference type="HAMAP" id="MF_00141">
    <property type="entry name" value="EF_P"/>
    <property type="match status" value="1"/>
</dbReference>
<dbReference type="Pfam" id="PF01132">
    <property type="entry name" value="EFP"/>
    <property type="match status" value="1"/>
</dbReference>
<dbReference type="InterPro" id="IPR014722">
    <property type="entry name" value="Rib_uL2_dom2"/>
</dbReference>
<protein>
    <recommendedName>
        <fullName evidence="7 8">Elongation factor P</fullName>
        <shortName evidence="7">EF-P</shortName>
    </recommendedName>
</protein>
<dbReference type="NCBIfam" id="TIGR00038">
    <property type="entry name" value="efp"/>
    <property type="match status" value="1"/>
</dbReference>
<evidence type="ECO:0000256" key="3">
    <source>
        <dbReference type="ARBA" id="ARBA00009479"/>
    </source>
</evidence>
<dbReference type="SUPFAM" id="SSF50249">
    <property type="entry name" value="Nucleic acid-binding proteins"/>
    <property type="match status" value="2"/>
</dbReference>
<comment type="pathway">
    <text evidence="2 7">Protein biosynthesis; polypeptide chain elongation.</text>
</comment>
<dbReference type="GO" id="GO:0043043">
    <property type="term" value="P:peptide biosynthetic process"/>
    <property type="evidence" value="ECO:0007669"/>
    <property type="project" value="InterPro"/>
</dbReference>
<comment type="function">
    <text evidence="7">Involved in peptide bond synthesis. Stimulates efficient translation and peptide-bond synthesis on native or reconstituted 70S ribosomes in vitro. Probably functions indirectly by altering the affinity of the ribosome for aminoacyl-tRNA, thus increasing their reactivity as acceptors for peptidyl transferase.</text>
</comment>
<dbReference type="InterPro" id="IPR020599">
    <property type="entry name" value="Transl_elong_fac_P/YeiP"/>
</dbReference>
<dbReference type="Proteomes" id="UP000537126">
    <property type="component" value="Unassembled WGS sequence"/>
</dbReference>
<dbReference type="SMART" id="SM01185">
    <property type="entry name" value="EFP"/>
    <property type="match status" value="1"/>
</dbReference>
<dbReference type="Gene3D" id="2.30.30.30">
    <property type="match status" value="1"/>
</dbReference>
<evidence type="ECO:0000256" key="8">
    <source>
        <dbReference type="NCBIfam" id="TIGR00038"/>
    </source>
</evidence>
<dbReference type="SUPFAM" id="SSF50104">
    <property type="entry name" value="Translation proteins SH3-like domain"/>
    <property type="match status" value="1"/>
</dbReference>
<dbReference type="CDD" id="cd04470">
    <property type="entry name" value="S1_EF-P_repeat_1"/>
    <property type="match status" value="1"/>
</dbReference>
<dbReference type="InterPro" id="IPR001059">
    <property type="entry name" value="Transl_elong_P/YeiP_cen"/>
</dbReference>
<evidence type="ECO:0000256" key="7">
    <source>
        <dbReference type="HAMAP-Rule" id="MF_00141"/>
    </source>
</evidence>
<keyword evidence="5 7" id="KW-0251">Elongation factor</keyword>
<dbReference type="SMART" id="SM00841">
    <property type="entry name" value="Elong-fact-P_C"/>
    <property type="match status" value="1"/>
</dbReference>
<dbReference type="AlphaFoldDB" id="A0A846MQQ4"/>
<dbReference type="PIRSF" id="PIRSF005901">
    <property type="entry name" value="EF-P"/>
    <property type="match status" value="1"/>
</dbReference>
<dbReference type="InterPro" id="IPR013185">
    <property type="entry name" value="Transl_elong_KOW-like"/>
</dbReference>
<dbReference type="Gene3D" id="2.40.50.140">
    <property type="entry name" value="Nucleic acid-binding proteins"/>
    <property type="match status" value="2"/>
</dbReference>
<evidence type="ECO:0000256" key="2">
    <source>
        <dbReference type="ARBA" id="ARBA00004815"/>
    </source>
</evidence>
<evidence type="ECO:0000256" key="4">
    <source>
        <dbReference type="ARBA" id="ARBA00022490"/>
    </source>
</evidence>
<reference evidence="12 13" key="1">
    <citation type="submission" date="2020-03" db="EMBL/GenBank/DDBJ databases">
        <title>Genomic Encyclopedia of Type Strains, Phase IV (KMG-IV): sequencing the most valuable type-strain genomes for metagenomic binning, comparative biology and taxonomic classification.</title>
        <authorList>
            <person name="Goeker M."/>
        </authorList>
    </citation>
    <scope>NUCLEOTIDE SEQUENCE [LARGE SCALE GENOMIC DNA]</scope>
    <source>
        <strain evidence="12 13">DSM 5718</strain>
    </source>
</reference>
<dbReference type="UniPathway" id="UPA00345"/>
<feature type="domain" description="Elongation factor P C-terminal" evidence="10">
    <location>
        <begin position="129"/>
        <end position="184"/>
    </location>
</feature>
<evidence type="ECO:0000256" key="1">
    <source>
        <dbReference type="ARBA" id="ARBA00004496"/>
    </source>
</evidence>
<proteinExistence type="inferred from homology"/>
<dbReference type="Pfam" id="PF08207">
    <property type="entry name" value="EFP_N"/>
    <property type="match status" value="1"/>
</dbReference>
<evidence type="ECO:0000256" key="9">
    <source>
        <dbReference type="RuleBase" id="RU004389"/>
    </source>
</evidence>
<dbReference type="FunFam" id="2.40.50.140:FF:000009">
    <property type="entry name" value="Elongation factor P"/>
    <property type="match status" value="1"/>
</dbReference>
<keyword evidence="6 7" id="KW-0648">Protein biosynthesis</keyword>
<dbReference type="InterPro" id="IPR013852">
    <property type="entry name" value="Transl_elong_P/YeiP_CS"/>
</dbReference>
<comment type="subcellular location">
    <subcellularLocation>
        <location evidence="1 7">Cytoplasm</location>
    </subcellularLocation>
</comment>
<dbReference type="InterPro" id="IPR015365">
    <property type="entry name" value="Elong-fact-P_C"/>
</dbReference>
<dbReference type="FunFam" id="2.40.50.140:FF:000004">
    <property type="entry name" value="Elongation factor P"/>
    <property type="match status" value="1"/>
</dbReference>
<gene>
    <name evidence="7" type="primary">efp</name>
    <name evidence="12" type="ORF">FHS56_001302</name>
</gene>
<evidence type="ECO:0000256" key="6">
    <source>
        <dbReference type="ARBA" id="ARBA00022917"/>
    </source>
</evidence>
<keyword evidence="13" id="KW-1185">Reference proteome</keyword>
<dbReference type="GO" id="GO:0003746">
    <property type="term" value="F:translation elongation factor activity"/>
    <property type="evidence" value="ECO:0007669"/>
    <property type="project" value="UniProtKB-UniRule"/>
</dbReference>
<dbReference type="RefSeq" id="WP_166919058.1">
    <property type="nucleotide sequence ID" value="NZ_JAASRN010000002.1"/>
</dbReference>
<comment type="similarity">
    <text evidence="3 7 9">Belongs to the elongation factor P family.</text>
</comment>
<feature type="domain" description="Translation elongation factor P/YeiP central" evidence="11">
    <location>
        <begin position="67"/>
        <end position="121"/>
    </location>
</feature>
<evidence type="ECO:0000313" key="13">
    <source>
        <dbReference type="Proteomes" id="UP000537126"/>
    </source>
</evidence>
<evidence type="ECO:0000256" key="5">
    <source>
        <dbReference type="ARBA" id="ARBA00022768"/>
    </source>
</evidence>
<evidence type="ECO:0000313" key="12">
    <source>
        <dbReference type="EMBL" id="NIK73789.1"/>
    </source>
</evidence>
<dbReference type="InterPro" id="IPR012340">
    <property type="entry name" value="NA-bd_OB-fold"/>
</dbReference>
<organism evidence="12 13">
    <name type="scientific">Thermonema lapsum</name>
    <dbReference type="NCBI Taxonomy" id="28195"/>
    <lineage>
        <taxon>Bacteria</taxon>
        <taxon>Pseudomonadati</taxon>
        <taxon>Bacteroidota</taxon>
        <taxon>Cytophagia</taxon>
        <taxon>Cytophagales</taxon>
        <taxon>Thermonemataceae</taxon>
        <taxon>Thermonema</taxon>
    </lineage>
</organism>